<proteinExistence type="predicted"/>
<dbReference type="EMBL" id="CAJVPT010052636">
    <property type="protein sequence ID" value="CAG8750003.1"/>
    <property type="molecule type" value="Genomic_DNA"/>
</dbReference>
<comment type="caution">
    <text evidence="1">The sequence shown here is derived from an EMBL/GenBank/DDBJ whole genome shotgun (WGS) entry which is preliminary data.</text>
</comment>
<feature type="non-terminal residue" evidence="1">
    <location>
        <position position="1"/>
    </location>
</feature>
<protein>
    <submittedName>
        <fullName evidence="1">3714_t:CDS:1</fullName>
    </submittedName>
</protein>
<keyword evidence="2" id="KW-1185">Reference proteome</keyword>
<dbReference type="Proteomes" id="UP000789525">
    <property type="component" value="Unassembled WGS sequence"/>
</dbReference>
<reference evidence="1" key="1">
    <citation type="submission" date="2021-06" db="EMBL/GenBank/DDBJ databases">
        <authorList>
            <person name="Kallberg Y."/>
            <person name="Tangrot J."/>
            <person name="Rosling A."/>
        </authorList>
    </citation>
    <scope>NUCLEOTIDE SEQUENCE</scope>
    <source>
        <strain evidence="1">CL356</strain>
    </source>
</reference>
<organism evidence="1 2">
    <name type="scientific">Acaulospora colombiana</name>
    <dbReference type="NCBI Taxonomy" id="27376"/>
    <lineage>
        <taxon>Eukaryota</taxon>
        <taxon>Fungi</taxon>
        <taxon>Fungi incertae sedis</taxon>
        <taxon>Mucoromycota</taxon>
        <taxon>Glomeromycotina</taxon>
        <taxon>Glomeromycetes</taxon>
        <taxon>Diversisporales</taxon>
        <taxon>Acaulosporaceae</taxon>
        <taxon>Acaulospora</taxon>
    </lineage>
</organism>
<evidence type="ECO:0000313" key="2">
    <source>
        <dbReference type="Proteomes" id="UP000789525"/>
    </source>
</evidence>
<accession>A0ACA9QGH1</accession>
<name>A0ACA9QGH1_9GLOM</name>
<gene>
    <name evidence="1" type="ORF">ACOLOM_LOCUS12653</name>
</gene>
<sequence length="148" mass="16954">LGLRLMDEPKTDPCIMTGLLMLRLVALYKSKPIIVWLLYIALFVSYGATFGLLFRAQFFYSEYLVYSDYVGLCITTGRSPTLSGVFYAPLGYEIILFGLTIYHAWKDYRTQSRVSDTPLLKVMYRGWFLLLSAYTILSALQTVYYSSA</sequence>
<evidence type="ECO:0000313" key="1">
    <source>
        <dbReference type="EMBL" id="CAG8750003.1"/>
    </source>
</evidence>